<dbReference type="Proteomes" id="UP000262954">
    <property type="component" value="Unassembled WGS sequence"/>
</dbReference>
<dbReference type="InterPro" id="IPR011990">
    <property type="entry name" value="TPR-like_helical_dom_sf"/>
</dbReference>
<evidence type="ECO:0000256" key="5">
    <source>
        <dbReference type="ARBA" id="ARBA00023237"/>
    </source>
</evidence>
<dbReference type="GO" id="GO:0009279">
    <property type="term" value="C:cell outer membrane"/>
    <property type="evidence" value="ECO:0007669"/>
    <property type="project" value="UniProtKB-SubCell"/>
</dbReference>
<dbReference type="Pfam" id="PF07980">
    <property type="entry name" value="SusD_RagB"/>
    <property type="match status" value="1"/>
</dbReference>
<keyword evidence="3" id="KW-0732">Signal</keyword>
<dbReference type="InterPro" id="IPR033985">
    <property type="entry name" value="SusD-like_N"/>
</dbReference>
<dbReference type="SUPFAM" id="SSF48452">
    <property type="entry name" value="TPR-like"/>
    <property type="match status" value="1"/>
</dbReference>
<comment type="similarity">
    <text evidence="2">Belongs to the SusD family.</text>
</comment>
<name>A0A354M295_9BACT</name>
<organism evidence="8 9">
    <name type="scientific">Coprobacter fastidiosus</name>
    <dbReference type="NCBI Taxonomy" id="1099853"/>
    <lineage>
        <taxon>Bacteria</taxon>
        <taxon>Pseudomonadati</taxon>
        <taxon>Bacteroidota</taxon>
        <taxon>Bacteroidia</taxon>
        <taxon>Bacteroidales</taxon>
        <taxon>Barnesiellaceae</taxon>
        <taxon>Coprobacter</taxon>
    </lineage>
</organism>
<evidence type="ECO:0000259" key="7">
    <source>
        <dbReference type="Pfam" id="PF14322"/>
    </source>
</evidence>
<sequence length="473" mass="52810">MKNIIIAALAVCTFSACDDFLDEKLKGDFNSDNIFSNATQAELAVNGVYNAATYCIDLWKFGDVASDDAVKGGSDGDQADLSYIDDFSANADNGVLSEFWQSSYEVISRANNVIAYVPNIDMDATLRDRYVAEAKFFRAFVYFHLVNIYGEVPLKLLPQIDDASIHVGLSSVSAIYAQIEQDLRDASTLPVSYSTSDAGRVTRGAAYGLLAKAQLYQKKYSDVLTTIQLIENLDIYDLERPYSNLFKLGGEDSKEVLFAIRFLSGQNPGLGNSLNQWLAPQNESGYYFDAPTQSYVDAFDEKQVNGEDDLRLDASIGRDGKDWFNGDVFSSSWSPATGYLVKKHNQPLDEVGKGTKGDGGLSYIYLRYADILLMKAEALNETHHPDLAKIEVDKVRDRAGLARVSTVTESAMREVIRKERRKELGFEFHRFFDLMRWGKDVAEAALGSSFKWQEPRFYFPIPQSEKDANLGIK</sequence>
<comment type="subcellular location">
    <subcellularLocation>
        <location evidence="1">Cell outer membrane</location>
    </subcellularLocation>
</comment>
<proteinExistence type="inferred from homology"/>
<dbReference type="Pfam" id="PF14322">
    <property type="entry name" value="SusD-like_3"/>
    <property type="match status" value="1"/>
</dbReference>
<dbReference type="Gene3D" id="1.25.40.390">
    <property type="match status" value="1"/>
</dbReference>
<evidence type="ECO:0000256" key="1">
    <source>
        <dbReference type="ARBA" id="ARBA00004442"/>
    </source>
</evidence>
<feature type="domain" description="SusD-like N-terminal" evidence="7">
    <location>
        <begin position="19"/>
        <end position="214"/>
    </location>
</feature>
<dbReference type="PROSITE" id="PS51257">
    <property type="entry name" value="PROKAR_LIPOPROTEIN"/>
    <property type="match status" value="1"/>
</dbReference>
<keyword evidence="5" id="KW-0998">Cell outer membrane</keyword>
<protein>
    <submittedName>
        <fullName evidence="8">RagB/SusD family nutrient uptake outer membrane protein</fullName>
    </submittedName>
</protein>
<evidence type="ECO:0000313" key="9">
    <source>
        <dbReference type="Proteomes" id="UP000262954"/>
    </source>
</evidence>
<evidence type="ECO:0000313" key="8">
    <source>
        <dbReference type="EMBL" id="HBJ08634.1"/>
    </source>
</evidence>
<reference evidence="8 9" key="1">
    <citation type="journal article" date="2018" name="Nat. Biotechnol.">
        <title>A standardized bacterial taxonomy based on genome phylogeny substantially revises the tree of life.</title>
        <authorList>
            <person name="Parks D.H."/>
            <person name="Chuvochina M."/>
            <person name="Waite D.W."/>
            <person name="Rinke C."/>
            <person name="Skarshewski A."/>
            <person name="Chaumeil P.A."/>
            <person name="Hugenholtz P."/>
        </authorList>
    </citation>
    <scope>NUCLEOTIDE SEQUENCE [LARGE SCALE GENOMIC DNA]</scope>
    <source>
        <strain evidence="8">UBA11482</strain>
    </source>
</reference>
<dbReference type="AlphaFoldDB" id="A0A354M295"/>
<feature type="domain" description="RagB/SusD" evidence="6">
    <location>
        <begin position="254"/>
        <end position="440"/>
    </location>
</feature>
<dbReference type="InterPro" id="IPR012944">
    <property type="entry name" value="SusD_RagB_dom"/>
</dbReference>
<evidence type="ECO:0000256" key="4">
    <source>
        <dbReference type="ARBA" id="ARBA00023136"/>
    </source>
</evidence>
<evidence type="ECO:0000256" key="2">
    <source>
        <dbReference type="ARBA" id="ARBA00006275"/>
    </source>
</evidence>
<evidence type="ECO:0000256" key="3">
    <source>
        <dbReference type="ARBA" id="ARBA00022729"/>
    </source>
</evidence>
<accession>A0A354M295</accession>
<dbReference type="EMBL" id="DNWC01000085">
    <property type="protein sequence ID" value="HBJ08634.1"/>
    <property type="molecule type" value="Genomic_DNA"/>
</dbReference>
<gene>
    <name evidence="8" type="ORF">DDY73_06470</name>
</gene>
<comment type="caution">
    <text evidence="8">The sequence shown here is derived from an EMBL/GenBank/DDBJ whole genome shotgun (WGS) entry which is preliminary data.</text>
</comment>
<keyword evidence="4" id="KW-0472">Membrane</keyword>
<dbReference type="CDD" id="cd08977">
    <property type="entry name" value="SusD"/>
    <property type="match status" value="1"/>
</dbReference>
<evidence type="ECO:0000259" key="6">
    <source>
        <dbReference type="Pfam" id="PF07980"/>
    </source>
</evidence>